<dbReference type="eggNOG" id="ENOG502S7CJ">
    <property type="taxonomic scope" value="Eukaryota"/>
</dbReference>
<dbReference type="EMBL" id="KI925454">
    <property type="protein sequence ID" value="ETW87182.1"/>
    <property type="molecule type" value="Genomic_DNA"/>
</dbReference>
<organism evidence="7 8">
    <name type="scientific">Heterobasidion irregulare (strain TC 32-1)</name>
    <dbReference type="NCBI Taxonomy" id="747525"/>
    <lineage>
        <taxon>Eukaryota</taxon>
        <taxon>Fungi</taxon>
        <taxon>Dikarya</taxon>
        <taxon>Basidiomycota</taxon>
        <taxon>Agaricomycotina</taxon>
        <taxon>Agaricomycetes</taxon>
        <taxon>Russulales</taxon>
        <taxon>Bondarzewiaceae</taxon>
        <taxon>Heterobasidion</taxon>
        <taxon>Heterobasidion annosum species complex</taxon>
    </lineage>
</organism>
<evidence type="ECO:0000256" key="5">
    <source>
        <dbReference type="SAM" id="MobiDB-lite"/>
    </source>
</evidence>
<feature type="compositionally biased region" description="Low complexity" evidence="5">
    <location>
        <begin position="11"/>
        <end position="50"/>
    </location>
</feature>
<evidence type="ECO:0000256" key="6">
    <source>
        <dbReference type="SAM" id="Phobius"/>
    </source>
</evidence>
<dbReference type="PANTHER" id="PTHR15549:SF26">
    <property type="entry name" value="AXIAL BUDDING PATTERN PROTEIN 2-RELATED"/>
    <property type="match status" value="1"/>
</dbReference>
<dbReference type="OrthoDB" id="3256702at2759"/>
<dbReference type="PANTHER" id="PTHR15549">
    <property type="entry name" value="PAIRED IMMUNOGLOBULIN-LIKE TYPE 2 RECEPTOR"/>
    <property type="match status" value="1"/>
</dbReference>
<feature type="compositionally biased region" description="Polar residues" evidence="5">
    <location>
        <begin position="452"/>
        <end position="463"/>
    </location>
</feature>
<dbReference type="InParanoid" id="W4KMZ1"/>
<feature type="compositionally biased region" description="Polar residues" evidence="5">
    <location>
        <begin position="358"/>
        <end position="370"/>
    </location>
</feature>
<dbReference type="InterPro" id="IPR051694">
    <property type="entry name" value="Immunoregulatory_rcpt-like"/>
</dbReference>
<dbReference type="GO" id="GO:0016020">
    <property type="term" value="C:membrane"/>
    <property type="evidence" value="ECO:0007669"/>
    <property type="project" value="UniProtKB-SubCell"/>
</dbReference>
<keyword evidence="3 6" id="KW-1133">Transmembrane helix</keyword>
<feature type="compositionally biased region" description="Low complexity" evidence="5">
    <location>
        <begin position="58"/>
        <end position="87"/>
    </location>
</feature>
<dbReference type="KEGG" id="hir:HETIRDRAFT_456875"/>
<dbReference type="STRING" id="747525.W4KMZ1"/>
<feature type="region of interest" description="Disordered" evidence="5">
    <location>
        <begin position="1"/>
        <end position="96"/>
    </location>
</feature>
<dbReference type="Proteomes" id="UP000030671">
    <property type="component" value="Unassembled WGS sequence"/>
</dbReference>
<dbReference type="GeneID" id="20676784"/>
<evidence type="ECO:0000256" key="3">
    <source>
        <dbReference type="ARBA" id="ARBA00022989"/>
    </source>
</evidence>
<evidence type="ECO:0000313" key="7">
    <source>
        <dbReference type="EMBL" id="ETW87182.1"/>
    </source>
</evidence>
<evidence type="ECO:0000256" key="2">
    <source>
        <dbReference type="ARBA" id="ARBA00022692"/>
    </source>
</evidence>
<protein>
    <submittedName>
        <fullName evidence="7">Uncharacterized protein</fullName>
    </submittedName>
</protein>
<gene>
    <name evidence="7" type="ORF">HETIRDRAFT_456875</name>
</gene>
<evidence type="ECO:0000256" key="1">
    <source>
        <dbReference type="ARBA" id="ARBA00004167"/>
    </source>
</evidence>
<dbReference type="GO" id="GO:0071944">
    <property type="term" value="C:cell periphery"/>
    <property type="evidence" value="ECO:0007669"/>
    <property type="project" value="UniProtKB-ARBA"/>
</dbReference>
<feature type="region of interest" description="Disordered" evidence="5">
    <location>
        <begin position="389"/>
        <end position="535"/>
    </location>
</feature>
<dbReference type="AlphaFoldDB" id="W4KMZ1"/>
<feature type="transmembrane region" description="Helical" evidence="6">
    <location>
        <begin position="283"/>
        <end position="306"/>
    </location>
</feature>
<keyword evidence="2 6" id="KW-0812">Transmembrane</keyword>
<proteinExistence type="predicted"/>
<name>W4KMZ1_HETIT</name>
<evidence type="ECO:0000256" key="4">
    <source>
        <dbReference type="ARBA" id="ARBA00023136"/>
    </source>
</evidence>
<keyword evidence="8" id="KW-1185">Reference proteome</keyword>
<keyword evidence="4 6" id="KW-0472">Membrane</keyword>
<dbReference type="RefSeq" id="XP_009541113.1">
    <property type="nucleotide sequence ID" value="XM_009542818.1"/>
</dbReference>
<dbReference type="HOGENOM" id="CLU_509047_0_0_1"/>
<sequence>MTPDLLVKRQSSSSQAASTGSSAPVSGTDSPPDSSSLSATASASVSVPSPTVSPSPSPSNASSSMSSPSPSASQSSLPSSAAPSNSSSPPPTSAPSLGQPRVFPDAFFLFPCLFHAALFLRNFNSLITGADFDTSPILHHTHPIVDLTYDQPTTDHNSFVYSPTNLFYTRHFLYPASNHFLITGFFYFRSKYLFQSPLCLLSRPNIEFPDISASRNRDSTVFITTTNSLGQTATTAPPEITSTFISTKSDGGATTVTEVIANPTLSPDDNSHSGSQFFNNKGAVAGVFLIVGLAAATICLWIFFFVRRRRRTRRLEHDTAVSATLAAVGFNRTPLVDDDDDDEEAGRGALRHRGGSGSLQMAQRSGNLSLPTDDELGVGRGFDPYAPYGPVAGSGPASQGYIPARTASPPPGPGTGHYPQDSVGSADRTSGHSPSGHIPRYSAGSYEPLLANMSSQASPTTPGSADDGETRAPTPPPRNPLRNSAGQKQTTEEGEVSGEPDARLRGGTESGDEPRDDVDYSRPVLEVRNVPDADD</sequence>
<feature type="region of interest" description="Disordered" evidence="5">
    <location>
        <begin position="333"/>
        <end position="376"/>
    </location>
</feature>
<evidence type="ECO:0000313" key="8">
    <source>
        <dbReference type="Proteomes" id="UP000030671"/>
    </source>
</evidence>
<reference evidence="7 8" key="1">
    <citation type="journal article" date="2012" name="New Phytol.">
        <title>Insight into trade-off between wood decay and parasitism from the genome of a fungal forest pathogen.</title>
        <authorList>
            <person name="Olson A."/>
            <person name="Aerts A."/>
            <person name="Asiegbu F."/>
            <person name="Belbahri L."/>
            <person name="Bouzid O."/>
            <person name="Broberg A."/>
            <person name="Canback B."/>
            <person name="Coutinho P.M."/>
            <person name="Cullen D."/>
            <person name="Dalman K."/>
            <person name="Deflorio G."/>
            <person name="van Diepen L.T."/>
            <person name="Dunand C."/>
            <person name="Duplessis S."/>
            <person name="Durling M."/>
            <person name="Gonthier P."/>
            <person name="Grimwood J."/>
            <person name="Fossdal C.G."/>
            <person name="Hansson D."/>
            <person name="Henrissat B."/>
            <person name="Hietala A."/>
            <person name="Himmelstrand K."/>
            <person name="Hoffmeister D."/>
            <person name="Hogberg N."/>
            <person name="James T.Y."/>
            <person name="Karlsson M."/>
            <person name="Kohler A."/>
            <person name="Kues U."/>
            <person name="Lee Y.H."/>
            <person name="Lin Y.C."/>
            <person name="Lind M."/>
            <person name="Lindquist E."/>
            <person name="Lombard V."/>
            <person name="Lucas S."/>
            <person name="Lunden K."/>
            <person name="Morin E."/>
            <person name="Murat C."/>
            <person name="Park J."/>
            <person name="Raffaello T."/>
            <person name="Rouze P."/>
            <person name="Salamov A."/>
            <person name="Schmutz J."/>
            <person name="Solheim H."/>
            <person name="Stahlberg J."/>
            <person name="Velez H."/>
            <person name="de Vries R.P."/>
            <person name="Wiebenga A."/>
            <person name="Woodward S."/>
            <person name="Yakovlev I."/>
            <person name="Garbelotto M."/>
            <person name="Martin F."/>
            <person name="Grigoriev I.V."/>
            <person name="Stenlid J."/>
        </authorList>
    </citation>
    <scope>NUCLEOTIDE SEQUENCE [LARGE SCALE GENOMIC DNA]</scope>
    <source>
        <strain evidence="7 8">TC 32-1</strain>
    </source>
</reference>
<comment type="subcellular location">
    <subcellularLocation>
        <location evidence="1">Membrane</location>
        <topology evidence="1">Single-pass membrane protein</topology>
    </subcellularLocation>
</comment>
<accession>W4KMZ1</accession>